<proteinExistence type="predicted"/>
<keyword evidence="3" id="KW-1185">Reference proteome</keyword>
<dbReference type="OrthoDB" id="8452166at2"/>
<dbReference type="STRING" id="441119.SAMN04488047_109135"/>
<gene>
    <name evidence="2" type="ORF">SAMN04488047_109135</name>
</gene>
<protein>
    <recommendedName>
        <fullName evidence="4">Transcriptional regulator, AlpA family</fullName>
    </recommendedName>
</protein>
<evidence type="ECO:0000313" key="3">
    <source>
        <dbReference type="Proteomes" id="UP000199356"/>
    </source>
</evidence>
<name>A0A1I5RWZ2_9RHOB</name>
<evidence type="ECO:0000256" key="1">
    <source>
        <dbReference type="SAM" id="MobiDB-lite"/>
    </source>
</evidence>
<reference evidence="2 3" key="1">
    <citation type="submission" date="2016-10" db="EMBL/GenBank/DDBJ databases">
        <authorList>
            <person name="de Groot N.N."/>
        </authorList>
    </citation>
    <scope>NUCLEOTIDE SEQUENCE [LARGE SCALE GENOMIC DNA]</scope>
    <source>
        <strain evidence="2 3">DSM 19547</strain>
    </source>
</reference>
<organism evidence="2 3">
    <name type="scientific">Tranquillimonas alkanivorans</name>
    <dbReference type="NCBI Taxonomy" id="441119"/>
    <lineage>
        <taxon>Bacteria</taxon>
        <taxon>Pseudomonadati</taxon>
        <taxon>Pseudomonadota</taxon>
        <taxon>Alphaproteobacteria</taxon>
        <taxon>Rhodobacterales</taxon>
        <taxon>Roseobacteraceae</taxon>
        <taxon>Tranquillimonas</taxon>
    </lineage>
</organism>
<dbReference type="AlphaFoldDB" id="A0A1I5RWZ2"/>
<accession>A0A1I5RWZ2</accession>
<dbReference type="RefSeq" id="WP_093422400.1">
    <property type="nucleotide sequence ID" value="NZ_FOXA01000009.1"/>
</dbReference>
<feature type="compositionally biased region" description="Basic and acidic residues" evidence="1">
    <location>
        <begin position="1"/>
        <end position="10"/>
    </location>
</feature>
<dbReference type="Proteomes" id="UP000199356">
    <property type="component" value="Unassembled WGS sequence"/>
</dbReference>
<evidence type="ECO:0000313" key="2">
    <source>
        <dbReference type="EMBL" id="SFP63048.1"/>
    </source>
</evidence>
<dbReference type="EMBL" id="FOXA01000009">
    <property type="protein sequence ID" value="SFP63048.1"/>
    <property type="molecule type" value="Genomic_DNA"/>
</dbReference>
<feature type="region of interest" description="Disordered" evidence="1">
    <location>
        <begin position="1"/>
        <end position="26"/>
    </location>
</feature>
<sequence>MHTAQHEHPRPQAGKPAPTEFLTGPDVQRRYRKSQVTLWRWARDPDLGFPSPFQIKGKNYWRLRDLEAWEEAQVKVSAAA</sequence>
<evidence type="ECO:0008006" key="4">
    <source>
        <dbReference type="Google" id="ProtNLM"/>
    </source>
</evidence>